<sequence>MNPPDTPSPLNSDDRDPPAFDSDEFYAEVADALQVTGLALTVAQARQLLAGHVELLSQIDDWGVDDTEVLNQLACRLAVELIGEPWPTYGDERNGRDFRAFEASLRGAALARGYALLDASAQD</sequence>
<gene>
    <name evidence="2" type="ORF">Xseb_19180</name>
</gene>
<evidence type="ECO:0000313" key="2">
    <source>
        <dbReference type="EMBL" id="MBZ3926190.1"/>
    </source>
</evidence>
<feature type="region of interest" description="Disordered" evidence="1">
    <location>
        <begin position="1"/>
        <end position="21"/>
    </location>
</feature>
<accession>A0AAW4RRN7</accession>
<comment type="caution">
    <text evidence="2">The sequence shown here is derived from an EMBL/GenBank/DDBJ whole genome shotgun (WGS) entry which is preliminary data.</text>
</comment>
<evidence type="ECO:0000256" key="1">
    <source>
        <dbReference type="SAM" id="MobiDB-lite"/>
    </source>
</evidence>
<name>A0AAW4RRN7_XANCI</name>
<reference evidence="2" key="1">
    <citation type="submission" date="2015-12" db="EMBL/GenBank/DDBJ databases">
        <authorList>
            <person name="Bansal K."/>
            <person name="Midha S."/>
            <person name="Patil P.B."/>
        </authorList>
    </citation>
    <scope>NUCLEOTIDE SEQUENCE</scope>
    <source>
        <strain evidence="2">LMG867</strain>
    </source>
</reference>
<organism evidence="2 3">
    <name type="scientific">Xanthomonas citri pv. sesbaniae</name>
    <dbReference type="NCBI Taxonomy" id="473425"/>
    <lineage>
        <taxon>Bacteria</taxon>
        <taxon>Pseudomonadati</taxon>
        <taxon>Pseudomonadota</taxon>
        <taxon>Gammaproteobacteria</taxon>
        <taxon>Lysobacterales</taxon>
        <taxon>Lysobacteraceae</taxon>
        <taxon>Xanthomonas</taxon>
    </lineage>
</organism>
<dbReference type="EMBL" id="LOKL01000153">
    <property type="protein sequence ID" value="MBZ3926190.1"/>
    <property type="molecule type" value="Genomic_DNA"/>
</dbReference>
<dbReference type="AlphaFoldDB" id="A0AAW4RRN7"/>
<proteinExistence type="predicted"/>
<protein>
    <submittedName>
        <fullName evidence="2">Uncharacterized protein</fullName>
    </submittedName>
</protein>
<dbReference type="RefSeq" id="WP_089113691.1">
    <property type="nucleotide sequence ID" value="NZ_LOKL01000153.1"/>
</dbReference>
<dbReference type="Proteomes" id="UP000825388">
    <property type="component" value="Unassembled WGS sequence"/>
</dbReference>
<evidence type="ECO:0000313" key="3">
    <source>
        <dbReference type="Proteomes" id="UP000825388"/>
    </source>
</evidence>